<dbReference type="RefSeq" id="WP_171377351.1">
    <property type="nucleotide sequence ID" value="NZ_JABFCN010000034.1"/>
</dbReference>
<proteinExistence type="predicted"/>
<feature type="region of interest" description="Disordered" evidence="1">
    <location>
        <begin position="1"/>
        <end position="54"/>
    </location>
</feature>
<dbReference type="Proteomes" id="UP000519972">
    <property type="component" value="Unassembled WGS sequence"/>
</dbReference>
<organism evidence="2 3">
    <name type="scientific">Rhizobium sophorae</name>
    <dbReference type="NCBI Taxonomy" id="1535242"/>
    <lineage>
        <taxon>Bacteria</taxon>
        <taxon>Pseudomonadati</taxon>
        <taxon>Pseudomonadota</taxon>
        <taxon>Alphaproteobacteria</taxon>
        <taxon>Hyphomicrobiales</taxon>
        <taxon>Rhizobiaceae</taxon>
        <taxon>Rhizobium/Agrobacterium group</taxon>
        <taxon>Rhizobium</taxon>
    </lineage>
</organism>
<comment type="caution">
    <text evidence="2">The sequence shown here is derived from an EMBL/GenBank/DDBJ whole genome shotgun (WGS) entry which is preliminary data.</text>
</comment>
<dbReference type="AlphaFoldDB" id="A0A7Y3S879"/>
<evidence type="ECO:0000313" key="2">
    <source>
        <dbReference type="EMBL" id="NNU38903.1"/>
    </source>
</evidence>
<dbReference type="EMBL" id="JABFCN010000034">
    <property type="protein sequence ID" value="NNU38903.1"/>
    <property type="molecule type" value="Genomic_DNA"/>
</dbReference>
<accession>A0A7Y3S879</accession>
<protein>
    <submittedName>
        <fullName evidence="2">Uncharacterized protein</fullName>
    </submittedName>
</protein>
<evidence type="ECO:0000313" key="3">
    <source>
        <dbReference type="Proteomes" id="UP000519972"/>
    </source>
</evidence>
<sequence length="54" mass="5680">MASEFERQKRTLPAKRALSWGGQGFPDKAGGHRATGFKQASNANMADAGIASSD</sequence>
<keyword evidence="3" id="KW-1185">Reference proteome</keyword>
<name>A0A7Y3S879_9HYPH</name>
<gene>
    <name evidence="2" type="ORF">G9X64_20950</name>
</gene>
<reference evidence="2 3" key="1">
    <citation type="submission" date="2020-02" db="EMBL/GenBank/DDBJ databases">
        <authorList>
            <person name="Sun Q."/>
        </authorList>
    </citation>
    <scope>NUCLEOTIDE SEQUENCE [LARGE SCALE GENOMIC DNA]</scope>
    <source>
        <strain evidence="2 3">CCBAU 03386</strain>
    </source>
</reference>
<evidence type="ECO:0000256" key="1">
    <source>
        <dbReference type="SAM" id="MobiDB-lite"/>
    </source>
</evidence>